<feature type="region of interest" description="Disordered" evidence="6">
    <location>
        <begin position="118"/>
        <end position="154"/>
    </location>
</feature>
<evidence type="ECO:0000256" key="4">
    <source>
        <dbReference type="ARBA" id="ARBA00022833"/>
    </source>
</evidence>
<feature type="region of interest" description="Disordered" evidence="6">
    <location>
        <begin position="213"/>
        <end position="252"/>
    </location>
</feature>
<evidence type="ECO:0000256" key="6">
    <source>
        <dbReference type="SAM" id="MobiDB-lite"/>
    </source>
</evidence>
<dbReference type="GO" id="GO:0008270">
    <property type="term" value="F:zinc ion binding"/>
    <property type="evidence" value="ECO:0007669"/>
    <property type="project" value="UniProtKB-KW"/>
</dbReference>
<evidence type="ECO:0000256" key="1">
    <source>
        <dbReference type="ARBA" id="ARBA00004123"/>
    </source>
</evidence>
<dbReference type="InterPro" id="IPR001965">
    <property type="entry name" value="Znf_PHD"/>
</dbReference>
<protein>
    <recommendedName>
        <fullName evidence="8">Zinc finger PHD-type domain-containing protein</fullName>
    </recommendedName>
</protein>
<evidence type="ECO:0000256" key="7">
    <source>
        <dbReference type="SAM" id="SignalP"/>
    </source>
</evidence>
<comment type="subcellular location">
    <subcellularLocation>
        <location evidence="1">Nucleus</location>
    </subcellularLocation>
</comment>
<dbReference type="GO" id="GO:0003682">
    <property type="term" value="F:chromatin binding"/>
    <property type="evidence" value="ECO:0007669"/>
    <property type="project" value="TreeGrafter"/>
</dbReference>
<feature type="chain" id="PRO_5039722569" description="Zinc finger PHD-type domain-containing protein" evidence="7">
    <location>
        <begin position="19"/>
        <end position="322"/>
    </location>
</feature>
<evidence type="ECO:0000313" key="10">
    <source>
        <dbReference type="Proteomes" id="UP001044222"/>
    </source>
</evidence>
<dbReference type="Proteomes" id="UP001044222">
    <property type="component" value="Chromosome 6"/>
</dbReference>
<organism evidence="9 10">
    <name type="scientific">Anguilla anguilla</name>
    <name type="common">European freshwater eel</name>
    <name type="synonym">Muraena anguilla</name>
    <dbReference type="NCBI Taxonomy" id="7936"/>
    <lineage>
        <taxon>Eukaryota</taxon>
        <taxon>Metazoa</taxon>
        <taxon>Chordata</taxon>
        <taxon>Craniata</taxon>
        <taxon>Vertebrata</taxon>
        <taxon>Euteleostomi</taxon>
        <taxon>Actinopterygii</taxon>
        <taxon>Neopterygii</taxon>
        <taxon>Teleostei</taxon>
        <taxon>Anguilliformes</taxon>
        <taxon>Anguillidae</taxon>
        <taxon>Anguilla</taxon>
    </lineage>
</organism>
<feature type="compositionally biased region" description="Basic and acidic residues" evidence="6">
    <location>
        <begin position="62"/>
        <end position="94"/>
    </location>
</feature>
<keyword evidence="4" id="KW-0862">Zinc</keyword>
<sequence>MQREPCLLLLLLLLTSRAPPFTPSANARRGLPVTSPPCPARANSGRGRGTRRPPEGLSACERGNEGTVPREKERETAAGCRRRGEGQEGWGRVEEESGGTDILRLVIERCLARHALDDQDTGYHSDGGSDMDARSVTASANSTEDMSGSQSQMEEEDSWDLITCFCMKPFAGRPMIECGECGTWVHLSCAKIRRTHVPEVFTCQRCRDAKQTIRRSGRARSGPQTLQRLAPEPPRLYRQPPDEPLNYGSANPPHPGPFLSKHWCPIGSLGAACRFSFQPITAPADFTLNSHTSYHSGGNQLVESAGAAAGRREKPATPLHGT</sequence>
<dbReference type="GO" id="GO:0005634">
    <property type="term" value="C:nucleus"/>
    <property type="evidence" value="ECO:0007669"/>
    <property type="project" value="UniProtKB-SubCell"/>
</dbReference>
<dbReference type="AlphaFoldDB" id="A0A9D3MGT3"/>
<feature type="compositionally biased region" description="Polar residues" evidence="6">
    <location>
        <begin position="136"/>
        <end position="152"/>
    </location>
</feature>
<proteinExistence type="predicted"/>
<keyword evidence="7" id="KW-0732">Signal</keyword>
<keyword evidence="3" id="KW-0863">Zinc-finger</keyword>
<dbReference type="EMBL" id="JAFIRN010000006">
    <property type="protein sequence ID" value="KAG5847746.1"/>
    <property type="molecule type" value="Genomic_DNA"/>
</dbReference>
<evidence type="ECO:0000259" key="8">
    <source>
        <dbReference type="SMART" id="SM00249"/>
    </source>
</evidence>
<evidence type="ECO:0000313" key="9">
    <source>
        <dbReference type="EMBL" id="KAG5847746.1"/>
    </source>
</evidence>
<dbReference type="PANTHER" id="PTHR14571">
    <property type="entry name" value="HISTONE-LYSINE N-METHYLTRANSFERASE SET-26-RELATED"/>
    <property type="match status" value="1"/>
</dbReference>
<evidence type="ECO:0000256" key="3">
    <source>
        <dbReference type="ARBA" id="ARBA00022771"/>
    </source>
</evidence>
<comment type="caution">
    <text evidence="9">The sequence shown here is derived from an EMBL/GenBank/DDBJ whole genome shotgun (WGS) entry which is preliminary data.</text>
</comment>
<dbReference type="InterPro" id="IPR019787">
    <property type="entry name" value="Znf_PHD-finger"/>
</dbReference>
<dbReference type="SUPFAM" id="SSF57903">
    <property type="entry name" value="FYVE/PHD zinc finger"/>
    <property type="match status" value="1"/>
</dbReference>
<dbReference type="InterPro" id="IPR013083">
    <property type="entry name" value="Znf_RING/FYVE/PHD"/>
</dbReference>
<dbReference type="InterPro" id="IPR011011">
    <property type="entry name" value="Znf_FYVE_PHD"/>
</dbReference>
<reference evidence="9" key="1">
    <citation type="submission" date="2021-01" db="EMBL/GenBank/DDBJ databases">
        <title>A chromosome-scale assembly of European eel, Anguilla anguilla.</title>
        <authorList>
            <person name="Henkel C."/>
            <person name="Jong-Raadsen S.A."/>
            <person name="Dufour S."/>
            <person name="Weltzien F.-A."/>
            <person name="Palstra A.P."/>
            <person name="Pelster B."/>
            <person name="Spaink H.P."/>
            <person name="Van Den Thillart G.E."/>
            <person name="Jansen H."/>
            <person name="Zahm M."/>
            <person name="Klopp C."/>
            <person name="Cedric C."/>
            <person name="Louis A."/>
            <person name="Berthelot C."/>
            <person name="Parey E."/>
            <person name="Roest Crollius H."/>
            <person name="Montfort J."/>
            <person name="Robinson-Rechavi M."/>
            <person name="Bucao C."/>
            <person name="Bouchez O."/>
            <person name="Gislard M."/>
            <person name="Lluch J."/>
            <person name="Milhes M."/>
            <person name="Lampietro C."/>
            <person name="Lopez Roques C."/>
            <person name="Donnadieu C."/>
            <person name="Braasch I."/>
            <person name="Desvignes T."/>
            <person name="Postlethwait J."/>
            <person name="Bobe J."/>
            <person name="Guiguen Y."/>
            <person name="Dirks R."/>
        </authorList>
    </citation>
    <scope>NUCLEOTIDE SEQUENCE</scope>
    <source>
        <strain evidence="9">Tag_6206</strain>
        <tissue evidence="9">Liver</tissue>
    </source>
</reference>
<dbReference type="GO" id="GO:0007076">
    <property type="term" value="P:mitotic chromosome condensation"/>
    <property type="evidence" value="ECO:0007669"/>
    <property type="project" value="TreeGrafter"/>
</dbReference>
<dbReference type="PROSITE" id="PS01359">
    <property type="entry name" value="ZF_PHD_1"/>
    <property type="match status" value="1"/>
</dbReference>
<gene>
    <name evidence="9" type="ORF">ANANG_G00129490</name>
</gene>
<evidence type="ECO:0000256" key="2">
    <source>
        <dbReference type="ARBA" id="ARBA00022723"/>
    </source>
</evidence>
<keyword evidence="5" id="KW-0539">Nucleus</keyword>
<dbReference type="CDD" id="cd15632">
    <property type="entry name" value="PHD_PHF13"/>
    <property type="match status" value="1"/>
</dbReference>
<feature type="region of interest" description="Disordered" evidence="6">
    <location>
        <begin position="20"/>
        <end position="94"/>
    </location>
</feature>
<keyword evidence="10" id="KW-1185">Reference proteome</keyword>
<keyword evidence="2" id="KW-0479">Metal-binding</keyword>
<dbReference type="Pfam" id="PF13831">
    <property type="entry name" value="PHD_2"/>
    <property type="match status" value="1"/>
</dbReference>
<accession>A0A9D3MGT3</accession>
<dbReference type="InterPro" id="IPR019786">
    <property type="entry name" value="Zinc_finger_PHD-type_CS"/>
</dbReference>
<dbReference type="PANTHER" id="PTHR14571:SF13">
    <property type="entry name" value="PHD FINGER PROTEIN 13"/>
    <property type="match status" value="1"/>
</dbReference>
<name>A0A9D3MGT3_ANGAN</name>
<dbReference type="InterPro" id="IPR041947">
    <property type="entry name" value="PHD_PHF13"/>
</dbReference>
<evidence type="ECO:0000256" key="5">
    <source>
        <dbReference type="ARBA" id="ARBA00023242"/>
    </source>
</evidence>
<feature type="signal peptide" evidence="7">
    <location>
        <begin position="1"/>
        <end position="18"/>
    </location>
</feature>
<feature type="domain" description="Zinc finger PHD-type" evidence="8">
    <location>
        <begin position="163"/>
        <end position="207"/>
    </location>
</feature>
<dbReference type="SMART" id="SM00249">
    <property type="entry name" value="PHD"/>
    <property type="match status" value="1"/>
</dbReference>
<dbReference type="Gene3D" id="3.30.40.10">
    <property type="entry name" value="Zinc/RING finger domain, C3HC4 (zinc finger)"/>
    <property type="match status" value="1"/>
</dbReference>